<dbReference type="AlphaFoldDB" id="A0A8S0WMH8"/>
<dbReference type="SUPFAM" id="SSF54695">
    <property type="entry name" value="POZ domain"/>
    <property type="match status" value="1"/>
</dbReference>
<dbReference type="Proteomes" id="UP000467700">
    <property type="component" value="Unassembled WGS sequence"/>
</dbReference>
<evidence type="ECO:0000313" key="3">
    <source>
        <dbReference type="Proteomes" id="UP000467700"/>
    </source>
</evidence>
<organism evidence="2 3">
    <name type="scientific">Cyclocybe aegerita</name>
    <name type="common">Black poplar mushroom</name>
    <name type="synonym">Agrocybe aegerita</name>
    <dbReference type="NCBI Taxonomy" id="1973307"/>
    <lineage>
        <taxon>Eukaryota</taxon>
        <taxon>Fungi</taxon>
        <taxon>Dikarya</taxon>
        <taxon>Basidiomycota</taxon>
        <taxon>Agaricomycotina</taxon>
        <taxon>Agaricomycetes</taxon>
        <taxon>Agaricomycetidae</taxon>
        <taxon>Agaricales</taxon>
        <taxon>Agaricineae</taxon>
        <taxon>Bolbitiaceae</taxon>
        <taxon>Cyclocybe</taxon>
    </lineage>
</organism>
<feature type="domain" description="BTB" evidence="1">
    <location>
        <begin position="18"/>
        <end position="91"/>
    </location>
</feature>
<accession>A0A8S0WMH8</accession>
<dbReference type="Gene3D" id="3.30.710.10">
    <property type="entry name" value="Potassium Channel Kv1.1, Chain A"/>
    <property type="match status" value="1"/>
</dbReference>
<protein>
    <recommendedName>
        <fullName evidence="1">BTB domain-containing protein</fullName>
    </recommendedName>
</protein>
<reference evidence="2 3" key="1">
    <citation type="submission" date="2020-01" db="EMBL/GenBank/DDBJ databases">
        <authorList>
            <person name="Gupta K D."/>
        </authorList>
    </citation>
    <scope>NUCLEOTIDE SEQUENCE [LARGE SCALE GENOMIC DNA]</scope>
</reference>
<dbReference type="InterPro" id="IPR000210">
    <property type="entry name" value="BTB/POZ_dom"/>
</dbReference>
<dbReference type="PROSITE" id="PS50097">
    <property type="entry name" value="BTB"/>
    <property type="match status" value="1"/>
</dbReference>
<dbReference type="InterPro" id="IPR011333">
    <property type="entry name" value="SKP1/BTB/POZ_sf"/>
</dbReference>
<gene>
    <name evidence="2" type="ORF">AAE3_LOCUS8292</name>
</gene>
<keyword evidence="3" id="KW-1185">Reference proteome</keyword>
<name>A0A8S0WMH8_CYCAE</name>
<dbReference type="CDD" id="cd18186">
    <property type="entry name" value="BTB_POZ_ZBTB_KLHL-like"/>
    <property type="match status" value="1"/>
</dbReference>
<dbReference type="EMBL" id="CACVBS010000052">
    <property type="protein sequence ID" value="CAA7266007.1"/>
    <property type="molecule type" value="Genomic_DNA"/>
</dbReference>
<dbReference type="OrthoDB" id="3217871at2759"/>
<evidence type="ECO:0000313" key="2">
    <source>
        <dbReference type="EMBL" id="CAA7266007.1"/>
    </source>
</evidence>
<comment type="caution">
    <text evidence="2">The sequence shown here is derived from an EMBL/GenBank/DDBJ whole genome shotgun (WGS) entry which is preliminary data.</text>
</comment>
<sequence length="325" mass="37013">MGTNSPFKRHESLWLEDGNVILQAEDTQFRVHRSMLARHSTIFKDIFSIPQQDQIMDPIVDGCPVVSLSDSAEDLEHILLIFYDNHRFLDLREKLSVGAIAAMLRMGKKYDIAYVQDEALRRLRREFPTTIMSRWQLNTIFNVIDYGPDASKAVSAIIALAREHGVPSILPAAFLHYIETTMLEEILDTDDSELPRDARRQCILGRDKFIHTAHSKILSWLHLPTFMPAHSCAQPTTCHTQRDAVFKDLCNTLCIGNAGKLQWELVLHLARSIADSLGERRSLCTACTLSISSCIETSFNELWLDLPNFFRLPGWDQLKDFDSLG</sequence>
<dbReference type="SMART" id="SM00225">
    <property type="entry name" value="BTB"/>
    <property type="match status" value="1"/>
</dbReference>
<evidence type="ECO:0000259" key="1">
    <source>
        <dbReference type="PROSITE" id="PS50097"/>
    </source>
</evidence>
<proteinExistence type="predicted"/>
<dbReference type="Pfam" id="PF00651">
    <property type="entry name" value="BTB"/>
    <property type="match status" value="1"/>
</dbReference>